<dbReference type="SUPFAM" id="SSF81660">
    <property type="entry name" value="Metal cation-transporting ATPase, ATP-binding domain N"/>
    <property type="match status" value="1"/>
</dbReference>
<dbReference type="InterPro" id="IPR004014">
    <property type="entry name" value="ATPase_P-typ_cation-transptr_N"/>
</dbReference>
<dbReference type="SMART" id="SM00831">
    <property type="entry name" value="Cation_ATPase_N"/>
    <property type="match status" value="1"/>
</dbReference>
<evidence type="ECO:0000256" key="3">
    <source>
        <dbReference type="ARBA" id="ARBA00022741"/>
    </source>
</evidence>
<dbReference type="SUPFAM" id="SSF81653">
    <property type="entry name" value="Calcium ATPase, transduction domain A"/>
    <property type="match status" value="1"/>
</dbReference>
<keyword evidence="2 8" id="KW-0812">Transmembrane</keyword>
<feature type="transmembrane region" description="Helical" evidence="8">
    <location>
        <begin position="88"/>
        <end position="104"/>
    </location>
</feature>
<name>A0A4Q9H5R0_9BURK</name>
<dbReference type="Proteomes" id="UP000292120">
    <property type="component" value="Unassembled WGS sequence"/>
</dbReference>
<dbReference type="Pfam" id="PF00690">
    <property type="entry name" value="Cation_ATPase_N"/>
    <property type="match status" value="1"/>
</dbReference>
<dbReference type="InterPro" id="IPR023299">
    <property type="entry name" value="ATPase_P-typ_cyto_dom_N"/>
</dbReference>
<sequence length="777" mass="82762">MTMICHRCLRDSLRRAAHTGFMSTPDAPADLSPQEALQRLRAHGPNQLDDAERRGLLSTLRHIGSEPMFMLMLAAAGIYLVLGDLGEGALLAFFALVTLGLVVFQERRSERALDALRTLSAPSVRVRRQGIEQRIASRDLVPGDVLLVSEGERVAADGRLLQATHLAVDESLLTGESVPVSKGVATTDNTVHAGTLVVAGHALVAPEEFPMALTVFLALGAWRLAKVKVLARRPAVIEALGATTLLCVDKTGTLTENRMRLRQLVGPEQALDLTEGARNSPPPLPESLATLLEHAVLASRRGSADPMDQALIHQGDATLASSARLHPDWTLLREHPVTPALLAMTQVWHTPSGARHVASKGAPEAIFGLCRLAPAEQARHLACVSALAARGLRVLAVAQAECPPTQPDDAPLTALPFRWLGLLAFEDPLREGVPASVALAHQAGIGVAMITGDHADTARAIAQQAGISVDGGVLTGQHLATMPAAELVQAVAKVRVFARVTPEQKLRLIQAFQARGEVVAMTGDGINDAPALKAAHIGIAMGVRGTDVAREAAGLVLLDENFSRIVGGVRMGRRIVDNLRHVMVYITAIHVPIAGLALLPMLLGLPPMLLPAHIVLTQLVIDPVCTLAFEGAPEHPALMQHPPRDPALGLMGALNAHAGLGWAGGCGSSPAQGHCGAWRLWPAPPCCWPCGGPARAPCFASACRHCGGWHGARPPCWAACGSVSMCRDRWRRRRQNGHLTGRALATDWPDTRYRFGANVREWAVLDKKKGLHFRASL</sequence>
<dbReference type="InterPro" id="IPR001757">
    <property type="entry name" value="P_typ_ATPase"/>
</dbReference>
<dbReference type="InterPro" id="IPR044492">
    <property type="entry name" value="P_typ_ATPase_HD_dom"/>
</dbReference>
<dbReference type="InterPro" id="IPR018303">
    <property type="entry name" value="ATPase_P-typ_P_site"/>
</dbReference>
<dbReference type="Pfam" id="PF00702">
    <property type="entry name" value="Hydrolase"/>
    <property type="match status" value="1"/>
</dbReference>
<dbReference type="AlphaFoldDB" id="A0A4Q9H5R0"/>
<evidence type="ECO:0000256" key="7">
    <source>
        <dbReference type="ARBA" id="ARBA00023136"/>
    </source>
</evidence>
<dbReference type="GO" id="GO:0015662">
    <property type="term" value="F:P-type ion transporter activity"/>
    <property type="evidence" value="ECO:0007669"/>
    <property type="project" value="UniProtKB-ARBA"/>
</dbReference>
<dbReference type="Pfam" id="PF00122">
    <property type="entry name" value="E1-E2_ATPase"/>
    <property type="match status" value="1"/>
</dbReference>
<gene>
    <name evidence="10" type="ORF">EYS42_01640</name>
</gene>
<dbReference type="EMBL" id="SIXI01000001">
    <property type="protein sequence ID" value="TBO34170.1"/>
    <property type="molecule type" value="Genomic_DNA"/>
</dbReference>
<comment type="subcellular location">
    <subcellularLocation>
        <location evidence="1">Membrane</location>
        <topology evidence="1">Multi-pass membrane protein</topology>
    </subcellularLocation>
</comment>
<dbReference type="PROSITE" id="PS00154">
    <property type="entry name" value="ATPASE_E1_E2"/>
    <property type="match status" value="1"/>
</dbReference>
<feature type="transmembrane region" description="Helical" evidence="8">
    <location>
        <begin position="63"/>
        <end position="82"/>
    </location>
</feature>
<dbReference type="GO" id="GO:0016887">
    <property type="term" value="F:ATP hydrolysis activity"/>
    <property type="evidence" value="ECO:0007669"/>
    <property type="project" value="InterPro"/>
</dbReference>
<evidence type="ECO:0000313" key="10">
    <source>
        <dbReference type="EMBL" id="TBO34170.1"/>
    </source>
</evidence>
<dbReference type="PRINTS" id="PR00119">
    <property type="entry name" value="CATATPASE"/>
</dbReference>
<dbReference type="Gene3D" id="3.40.50.1000">
    <property type="entry name" value="HAD superfamily/HAD-like"/>
    <property type="match status" value="1"/>
</dbReference>
<keyword evidence="7 8" id="KW-0472">Membrane</keyword>
<organism evidence="10 11">
    <name type="scientific">Aquabacterium lacunae</name>
    <dbReference type="NCBI Taxonomy" id="2528630"/>
    <lineage>
        <taxon>Bacteria</taxon>
        <taxon>Pseudomonadati</taxon>
        <taxon>Pseudomonadota</taxon>
        <taxon>Betaproteobacteria</taxon>
        <taxon>Burkholderiales</taxon>
        <taxon>Aquabacterium</taxon>
    </lineage>
</organism>
<evidence type="ECO:0000256" key="4">
    <source>
        <dbReference type="ARBA" id="ARBA00022840"/>
    </source>
</evidence>
<keyword evidence="4" id="KW-0067">ATP-binding</keyword>
<evidence type="ECO:0000313" key="11">
    <source>
        <dbReference type="Proteomes" id="UP000292120"/>
    </source>
</evidence>
<dbReference type="OrthoDB" id="9814270at2"/>
<keyword evidence="10" id="KW-0378">Hydrolase</keyword>
<keyword evidence="5" id="KW-1278">Translocase</keyword>
<accession>A0A4Q9H5R0</accession>
<dbReference type="InterPro" id="IPR008250">
    <property type="entry name" value="ATPase_P-typ_transduc_dom_A_sf"/>
</dbReference>
<reference evidence="10 11" key="1">
    <citation type="submission" date="2019-02" db="EMBL/GenBank/DDBJ databases">
        <title>Aquabacterium sp. strain KMB7.</title>
        <authorList>
            <person name="Chen W.-M."/>
        </authorList>
    </citation>
    <scope>NUCLEOTIDE SEQUENCE [LARGE SCALE GENOMIC DNA]</scope>
    <source>
        <strain evidence="10 11">KMB7</strain>
    </source>
</reference>
<feature type="transmembrane region" description="Helical" evidence="8">
    <location>
        <begin position="582"/>
        <end position="603"/>
    </location>
</feature>
<dbReference type="InterPro" id="IPR023298">
    <property type="entry name" value="ATPase_P-typ_TM_dom_sf"/>
</dbReference>
<keyword evidence="11" id="KW-1185">Reference proteome</keyword>
<dbReference type="PANTHER" id="PTHR42861">
    <property type="entry name" value="CALCIUM-TRANSPORTING ATPASE"/>
    <property type="match status" value="1"/>
</dbReference>
<dbReference type="InterPro" id="IPR023214">
    <property type="entry name" value="HAD_sf"/>
</dbReference>
<dbReference type="SUPFAM" id="SSF56784">
    <property type="entry name" value="HAD-like"/>
    <property type="match status" value="1"/>
</dbReference>
<comment type="caution">
    <text evidence="10">The sequence shown here is derived from an EMBL/GenBank/DDBJ whole genome shotgun (WGS) entry which is preliminary data.</text>
</comment>
<dbReference type="PRINTS" id="PR00120">
    <property type="entry name" value="HATPASE"/>
</dbReference>
<evidence type="ECO:0000256" key="1">
    <source>
        <dbReference type="ARBA" id="ARBA00004141"/>
    </source>
</evidence>
<dbReference type="SFLD" id="SFLDG00002">
    <property type="entry name" value="C1.7:_P-type_atpase_like"/>
    <property type="match status" value="1"/>
</dbReference>
<evidence type="ECO:0000256" key="5">
    <source>
        <dbReference type="ARBA" id="ARBA00022967"/>
    </source>
</evidence>
<proteinExistence type="predicted"/>
<dbReference type="InterPro" id="IPR059000">
    <property type="entry name" value="ATPase_P-type_domA"/>
</dbReference>
<dbReference type="InterPro" id="IPR036412">
    <property type="entry name" value="HAD-like_sf"/>
</dbReference>
<keyword evidence="6 8" id="KW-1133">Transmembrane helix</keyword>
<keyword evidence="3" id="KW-0547">Nucleotide-binding</keyword>
<dbReference type="Gene3D" id="2.70.150.10">
    <property type="entry name" value="Calcium-transporting ATPase, cytoplasmic transduction domain A"/>
    <property type="match status" value="1"/>
</dbReference>
<dbReference type="NCBIfam" id="TIGR01494">
    <property type="entry name" value="ATPase_P-type"/>
    <property type="match status" value="2"/>
</dbReference>
<evidence type="ECO:0000259" key="9">
    <source>
        <dbReference type="SMART" id="SM00831"/>
    </source>
</evidence>
<dbReference type="GO" id="GO:0016020">
    <property type="term" value="C:membrane"/>
    <property type="evidence" value="ECO:0007669"/>
    <property type="project" value="UniProtKB-SubCell"/>
</dbReference>
<evidence type="ECO:0000256" key="6">
    <source>
        <dbReference type="ARBA" id="ARBA00022989"/>
    </source>
</evidence>
<dbReference type="SFLD" id="SFLDS00003">
    <property type="entry name" value="Haloacid_Dehalogenase"/>
    <property type="match status" value="1"/>
</dbReference>
<evidence type="ECO:0000256" key="8">
    <source>
        <dbReference type="SAM" id="Phobius"/>
    </source>
</evidence>
<dbReference type="SFLD" id="SFLDF00027">
    <property type="entry name" value="p-type_atpase"/>
    <property type="match status" value="1"/>
</dbReference>
<dbReference type="Gene3D" id="3.40.1110.10">
    <property type="entry name" value="Calcium-transporting ATPase, cytoplasmic domain N"/>
    <property type="match status" value="1"/>
</dbReference>
<dbReference type="SUPFAM" id="SSF81665">
    <property type="entry name" value="Calcium ATPase, transmembrane domain M"/>
    <property type="match status" value="1"/>
</dbReference>
<evidence type="ECO:0000256" key="2">
    <source>
        <dbReference type="ARBA" id="ARBA00022692"/>
    </source>
</evidence>
<protein>
    <submittedName>
        <fullName evidence="10">HAD family hydrolase</fullName>
    </submittedName>
</protein>
<dbReference type="GO" id="GO:0005524">
    <property type="term" value="F:ATP binding"/>
    <property type="evidence" value="ECO:0007669"/>
    <property type="project" value="UniProtKB-KW"/>
</dbReference>
<feature type="domain" description="Cation-transporting P-type ATPase N-terminal" evidence="9">
    <location>
        <begin position="20"/>
        <end position="84"/>
    </location>
</feature>